<dbReference type="AlphaFoldDB" id="A0A557SVQ5"/>
<evidence type="ECO:0000313" key="1">
    <source>
        <dbReference type="EMBL" id="TVP40671.1"/>
    </source>
</evidence>
<protein>
    <submittedName>
        <fullName evidence="1">Uncharacterized protein</fullName>
    </submittedName>
</protein>
<dbReference type="EMBL" id="VOAH01000006">
    <property type="protein sequence ID" value="TVP40671.1"/>
    <property type="molecule type" value="Genomic_DNA"/>
</dbReference>
<accession>A0A557SVQ5</accession>
<reference evidence="1 2" key="1">
    <citation type="journal article" date="2019" name="Front. Microbiol.">
        <title>Ammonia Oxidation by the Arctic Terrestrial Thaumarchaeote Candidatus Nitrosocosmicus arcticus Is Stimulated by Increasing Temperatures.</title>
        <authorList>
            <person name="Alves R.J.E."/>
            <person name="Kerou M."/>
            <person name="Zappe A."/>
            <person name="Bittner R."/>
            <person name="Abby S.S."/>
            <person name="Schmidt H.A."/>
            <person name="Pfeifer K."/>
            <person name="Schleper C."/>
        </authorList>
    </citation>
    <scope>NUCLEOTIDE SEQUENCE [LARGE SCALE GENOMIC DNA]</scope>
    <source>
        <strain evidence="1 2">Kfb</strain>
    </source>
</reference>
<organism evidence="1 2">
    <name type="scientific">Candidatus Nitrosocosmicus arcticus</name>
    <dbReference type="NCBI Taxonomy" id="2035267"/>
    <lineage>
        <taxon>Archaea</taxon>
        <taxon>Nitrososphaerota</taxon>
        <taxon>Nitrososphaeria</taxon>
        <taxon>Nitrososphaerales</taxon>
        <taxon>Nitrososphaeraceae</taxon>
        <taxon>Candidatus Nitrosocosmicus</taxon>
    </lineage>
</organism>
<dbReference type="Proteomes" id="UP000315289">
    <property type="component" value="Unassembled WGS sequence"/>
</dbReference>
<keyword evidence="2" id="KW-1185">Reference proteome</keyword>
<gene>
    <name evidence="1" type="ORF">NARC_60058</name>
</gene>
<evidence type="ECO:0000313" key="2">
    <source>
        <dbReference type="Proteomes" id="UP000315289"/>
    </source>
</evidence>
<proteinExistence type="predicted"/>
<sequence>MNKAKKNIEDIINKYQKIEILVNNSGYPFDDIKWNKKYMRYPIMRLKR</sequence>
<comment type="caution">
    <text evidence="1">The sequence shown here is derived from an EMBL/GenBank/DDBJ whole genome shotgun (WGS) entry which is preliminary data.</text>
</comment>
<name>A0A557SVQ5_9ARCH</name>